<dbReference type="InterPro" id="IPR001128">
    <property type="entry name" value="Cyt_P450"/>
</dbReference>
<dbReference type="GO" id="GO:0020037">
    <property type="term" value="F:heme binding"/>
    <property type="evidence" value="ECO:0007669"/>
    <property type="project" value="InterPro"/>
</dbReference>
<dbReference type="EMBL" id="KN824464">
    <property type="protein sequence ID" value="KIM20181.1"/>
    <property type="molecule type" value="Genomic_DNA"/>
</dbReference>
<evidence type="ECO:0000256" key="4">
    <source>
        <dbReference type="ARBA" id="ARBA00022617"/>
    </source>
</evidence>
<comment type="pathway">
    <text evidence="2">Secondary metabolite biosynthesis.</text>
</comment>
<dbReference type="OrthoDB" id="1470350at2759"/>
<dbReference type="InterPro" id="IPR050121">
    <property type="entry name" value="Cytochrome_P450_monoxygenase"/>
</dbReference>
<dbReference type="AlphaFoldDB" id="A0A0C3ALP0"/>
<evidence type="ECO:0000313" key="11">
    <source>
        <dbReference type="EMBL" id="KIM20181.1"/>
    </source>
</evidence>
<keyword evidence="8 10" id="KW-0503">Monooxygenase</keyword>
<keyword evidence="6 10" id="KW-0560">Oxidoreductase</keyword>
<organism evidence="11 12">
    <name type="scientific">Serendipita vermifera MAFF 305830</name>
    <dbReference type="NCBI Taxonomy" id="933852"/>
    <lineage>
        <taxon>Eukaryota</taxon>
        <taxon>Fungi</taxon>
        <taxon>Dikarya</taxon>
        <taxon>Basidiomycota</taxon>
        <taxon>Agaricomycotina</taxon>
        <taxon>Agaricomycetes</taxon>
        <taxon>Sebacinales</taxon>
        <taxon>Serendipitaceae</taxon>
        <taxon>Serendipita</taxon>
    </lineage>
</organism>
<keyword evidence="5 9" id="KW-0479">Metal-binding</keyword>
<proteinExistence type="inferred from homology"/>
<keyword evidence="12" id="KW-1185">Reference proteome</keyword>
<dbReference type="PANTHER" id="PTHR24305:SF166">
    <property type="entry name" value="CYTOCHROME P450 12A4, MITOCHONDRIAL-RELATED"/>
    <property type="match status" value="1"/>
</dbReference>
<evidence type="ECO:0000256" key="6">
    <source>
        <dbReference type="ARBA" id="ARBA00023002"/>
    </source>
</evidence>
<dbReference type="InterPro" id="IPR002401">
    <property type="entry name" value="Cyt_P450_E_grp-I"/>
</dbReference>
<dbReference type="InterPro" id="IPR017972">
    <property type="entry name" value="Cyt_P450_CS"/>
</dbReference>
<keyword evidence="4 9" id="KW-0349">Heme</keyword>
<accession>A0A0C3ALP0</accession>
<dbReference type="PANTHER" id="PTHR24305">
    <property type="entry name" value="CYTOCHROME P450"/>
    <property type="match status" value="1"/>
</dbReference>
<evidence type="ECO:0000256" key="7">
    <source>
        <dbReference type="ARBA" id="ARBA00023004"/>
    </source>
</evidence>
<dbReference type="GO" id="GO:0004497">
    <property type="term" value="F:monooxygenase activity"/>
    <property type="evidence" value="ECO:0007669"/>
    <property type="project" value="UniProtKB-KW"/>
</dbReference>
<evidence type="ECO:0008006" key="13">
    <source>
        <dbReference type="Google" id="ProtNLM"/>
    </source>
</evidence>
<dbReference type="PROSITE" id="PS00086">
    <property type="entry name" value="CYTOCHROME_P450"/>
    <property type="match status" value="1"/>
</dbReference>
<evidence type="ECO:0000256" key="8">
    <source>
        <dbReference type="ARBA" id="ARBA00023033"/>
    </source>
</evidence>
<dbReference type="GO" id="GO:0016705">
    <property type="term" value="F:oxidoreductase activity, acting on paired donors, with incorporation or reduction of molecular oxygen"/>
    <property type="evidence" value="ECO:0007669"/>
    <property type="project" value="InterPro"/>
</dbReference>
<evidence type="ECO:0000256" key="9">
    <source>
        <dbReference type="PIRSR" id="PIRSR602401-1"/>
    </source>
</evidence>
<comment type="similarity">
    <text evidence="3 10">Belongs to the cytochrome P450 family.</text>
</comment>
<evidence type="ECO:0000256" key="10">
    <source>
        <dbReference type="RuleBase" id="RU000461"/>
    </source>
</evidence>
<dbReference type="Pfam" id="PF00067">
    <property type="entry name" value="p450"/>
    <property type="match status" value="1"/>
</dbReference>
<evidence type="ECO:0000256" key="1">
    <source>
        <dbReference type="ARBA" id="ARBA00001971"/>
    </source>
</evidence>
<dbReference type="GO" id="GO:0005506">
    <property type="term" value="F:iron ion binding"/>
    <property type="evidence" value="ECO:0007669"/>
    <property type="project" value="InterPro"/>
</dbReference>
<reference evidence="11 12" key="1">
    <citation type="submission" date="2014-04" db="EMBL/GenBank/DDBJ databases">
        <authorList>
            <consortium name="DOE Joint Genome Institute"/>
            <person name="Kuo A."/>
            <person name="Zuccaro A."/>
            <person name="Kohler A."/>
            <person name="Nagy L.G."/>
            <person name="Floudas D."/>
            <person name="Copeland A."/>
            <person name="Barry K.W."/>
            <person name="Cichocki N."/>
            <person name="Veneault-Fourrey C."/>
            <person name="LaButti K."/>
            <person name="Lindquist E.A."/>
            <person name="Lipzen A."/>
            <person name="Lundell T."/>
            <person name="Morin E."/>
            <person name="Murat C."/>
            <person name="Sun H."/>
            <person name="Tunlid A."/>
            <person name="Henrissat B."/>
            <person name="Grigoriev I.V."/>
            <person name="Hibbett D.S."/>
            <person name="Martin F."/>
            <person name="Nordberg H.P."/>
            <person name="Cantor M.N."/>
            <person name="Hua S.X."/>
        </authorList>
    </citation>
    <scope>NUCLEOTIDE SEQUENCE [LARGE SCALE GENOMIC DNA]</scope>
    <source>
        <strain evidence="11 12">MAFF 305830</strain>
    </source>
</reference>
<dbReference type="PRINTS" id="PR00463">
    <property type="entry name" value="EP450I"/>
</dbReference>
<sequence length="286" mass="32638">GFLTRAILPDWILGLYAHGRDIRTAYTELGMIDNRITSPHQYEDLFSNLLRAREDEKDGESTFDDSNLMGNIFIMLFAGHETSANTLALALAFIAMYPEVQERFLAQIRQCVSPGQLPTYSDISKLSYGTAIMQETLRLIPIVPLIPKSSAYDTQFTTHNINGEARQVLVPAGTNMGINVIGLHYNPKYWDNPYEFRPERFLQEYEKFAWLPFSAGPRACIGRRFAEIEILAVLTLIVLKYEISVPDEPKFGSESLEEKKARVLDAERTTLLMRAKKTPLTLRRRR</sequence>
<evidence type="ECO:0000256" key="5">
    <source>
        <dbReference type="ARBA" id="ARBA00022723"/>
    </source>
</evidence>
<evidence type="ECO:0000256" key="2">
    <source>
        <dbReference type="ARBA" id="ARBA00005179"/>
    </source>
</evidence>
<gene>
    <name evidence="11" type="ORF">M408DRAFT_82424</name>
</gene>
<keyword evidence="7 9" id="KW-0408">Iron</keyword>
<dbReference type="Gene3D" id="1.10.630.10">
    <property type="entry name" value="Cytochrome P450"/>
    <property type="match status" value="1"/>
</dbReference>
<protein>
    <recommendedName>
        <fullName evidence="13">Cytochrome P450</fullName>
    </recommendedName>
</protein>
<comment type="cofactor">
    <cofactor evidence="1 9">
        <name>heme</name>
        <dbReference type="ChEBI" id="CHEBI:30413"/>
    </cofactor>
</comment>
<dbReference type="Proteomes" id="UP000054097">
    <property type="component" value="Unassembled WGS sequence"/>
</dbReference>
<evidence type="ECO:0000313" key="12">
    <source>
        <dbReference type="Proteomes" id="UP000054097"/>
    </source>
</evidence>
<dbReference type="HOGENOM" id="CLU_001570_25_1_1"/>
<evidence type="ECO:0000256" key="3">
    <source>
        <dbReference type="ARBA" id="ARBA00010617"/>
    </source>
</evidence>
<dbReference type="PRINTS" id="PR00385">
    <property type="entry name" value="P450"/>
</dbReference>
<feature type="binding site" description="axial binding residue" evidence="9">
    <location>
        <position position="220"/>
    </location>
    <ligand>
        <name>heme</name>
        <dbReference type="ChEBI" id="CHEBI:30413"/>
    </ligand>
    <ligandPart>
        <name>Fe</name>
        <dbReference type="ChEBI" id="CHEBI:18248"/>
    </ligandPart>
</feature>
<dbReference type="InterPro" id="IPR036396">
    <property type="entry name" value="Cyt_P450_sf"/>
</dbReference>
<name>A0A0C3ALP0_SERVB</name>
<dbReference type="SUPFAM" id="SSF48264">
    <property type="entry name" value="Cytochrome P450"/>
    <property type="match status" value="1"/>
</dbReference>
<reference evidence="12" key="2">
    <citation type="submission" date="2015-01" db="EMBL/GenBank/DDBJ databases">
        <title>Evolutionary Origins and Diversification of the Mycorrhizal Mutualists.</title>
        <authorList>
            <consortium name="DOE Joint Genome Institute"/>
            <consortium name="Mycorrhizal Genomics Consortium"/>
            <person name="Kohler A."/>
            <person name="Kuo A."/>
            <person name="Nagy L.G."/>
            <person name="Floudas D."/>
            <person name="Copeland A."/>
            <person name="Barry K.W."/>
            <person name="Cichocki N."/>
            <person name="Veneault-Fourrey C."/>
            <person name="LaButti K."/>
            <person name="Lindquist E.A."/>
            <person name="Lipzen A."/>
            <person name="Lundell T."/>
            <person name="Morin E."/>
            <person name="Murat C."/>
            <person name="Riley R."/>
            <person name="Ohm R."/>
            <person name="Sun H."/>
            <person name="Tunlid A."/>
            <person name="Henrissat B."/>
            <person name="Grigoriev I.V."/>
            <person name="Hibbett D.S."/>
            <person name="Martin F."/>
        </authorList>
    </citation>
    <scope>NUCLEOTIDE SEQUENCE [LARGE SCALE GENOMIC DNA]</scope>
    <source>
        <strain evidence="12">MAFF 305830</strain>
    </source>
</reference>
<feature type="non-terminal residue" evidence="11">
    <location>
        <position position="1"/>
    </location>
</feature>
<dbReference type="STRING" id="933852.A0A0C3ALP0"/>